<organism evidence="2 3">
    <name type="scientific">Candidatus Methanomassiliicoccus intestinalis</name>
    <dbReference type="NCBI Taxonomy" id="1406512"/>
    <lineage>
        <taxon>Archaea</taxon>
        <taxon>Methanobacteriati</taxon>
        <taxon>Thermoplasmatota</taxon>
        <taxon>Thermoplasmata</taxon>
        <taxon>Methanomassiliicoccales</taxon>
        <taxon>Methanomassiliicoccaceae</taxon>
        <taxon>Methanomassiliicoccus</taxon>
    </lineage>
</organism>
<name>A0A8J8TD92_9ARCH</name>
<evidence type="ECO:0000313" key="3">
    <source>
        <dbReference type="Proteomes" id="UP000752814"/>
    </source>
</evidence>
<feature type="region of interest" description="Disordered" evidence="1">
    <location>
        <begin position="20"/>
        <end position="95"/>
    </location>
</feature>
<evidence type="ECO:0000313" key="2">
    <source>
        <dbReference type="EMBL" id="TQS82079.1"/>
    </source>
</evidence>
<proteinExistence type="predicted"/>
<dbReference type="Proteomes" id="UP000752814">
    <property type="component" value="Unassembled WGS sequence"/>
</dbReference>
<dbReference type="EMBL" id="LVVT01000018">
    <property type="protein sequence ID" value="TQS82079.1"/>
    <property type="molecule type" value="Genomic_DNA"/>
</dbReference>
<feature type="region of interest" description="Disordered" evidence="1">
    <location>
        <begin position="145"/>
        <end position="189"/>
    </location>
</feature>
<dbReference type="RefSeq" id="WP_400195537.1">
    <property type="nucleotide sequence ID" value="NZ_CAYAYE010000033.1"/>
</dbReference>
<feature type="compositionally biased region" description="Basic and acidic residues" evidence="1">
    <location>
        <begin position="85"/>
        <end position="95"/>
    </location>
</feature>
<protein>
    <submittedName>
        <fullName evidence="2">Uncharacterized protein</fullName>
    </submittedName>
</protein>
<comment type="caution">
    <text evidence="2">The sequence shown here is derived from an EMBL/GenBank/DDBJ whole genome shotgun (WGS) entry which is preliminary data.</text>
</comment>
<evidence type="ECO:0000256" key="1">
    <source>
        <dbReference type="SAM" id="MobiDB-lite"/>
    </source>
</evidence>
<dbReference type="AlphaFoldDB" id="A0A8J8TD92"/>
<feature type="compositionally biased region" description="Basic and acidic residues" evidence="1">
    <location>
        <begin position="20"/>
        <end position="29"/>
    </location>
</feature>
<reference evidence="2" key="1">
    <citation type="submission" date="2016-03" db="EMBL/GenBank/DDBJ databases">
        <authorList>
            <person name="Borrel G."/>
            <person name="Mccann A."/>
            <person name="O'Toole P.W."/>
        </authorList>
    </citation>
    <scope>NUCLEOTIDE SEQUENCE</scope>
    <source>
        <strain evidence="2">183</strain>
    </source>
</reference>
<feature type="compositionally biased region" description="Polar residues" evidence="1">
    <location>
        <begin position="32"/>
        <end position="46"/>
    </location>
</feature>
<accession>A0A8J8TD92</accession>
<sequence>MNDDREQIRMKLESRERVERMKNGGEDMRATLATQEIQRGNTSGNDFMSRREEELRNNVQNSKSDPYRGYGEDQRAMMASWDNKNSSREDLRKYSEEELQLREETLSRTPADHDPKYRIIGEAYAPTPQGMRAVGDDAREQHSVYSDEMKNNQSQPHKVRIMDSDSDSPNSNHNMTQKARDMSGKTMQRAKDMGNMVENKARDMDKAHVVEHSAHKAGNTIGSIFSRAKTAARELSDGFREGYSKDNKK</sequence>
<gene>
    <name evidence="2" type="ORF">A3207_08190</name>
</gene>